<dbReference type="Proteomes" id="UP001604336">
    <property type="component" value="Unassembled WGS sequence"/>
</dbReference>
<dbReference type="EMBL" id="JBFOLK010000006">
    <property type="protein sequence ID" value="KAL2505582.1"/>
    <property type="molecule type" value="Genomic_DNA"/>
</dbReference>
<proteinExistence type="predicted"/>
<dbReference type="AlphaFoldDB" id="A0ABD1SYS8"/>
<evidence type="ECO:0000256" key="1">
    <source>
        <dbReference type="SAM" id="MobiDB-lite"/>
    </source>
</evidence>
<evidence type="ECO:0000313" key="2">
    <source>
        <dbReference type="EMBL" id="KAL2505582.1"/>
    </source>
</evidence>
<gene>
    <name evidence="2" type="ORF">Adt_21203</name>
</gene>
<organism evidence="2 3">
    <name type="scientific">Abeliophyllum distichum</name>
    <dbReference type="NCBI Taxonomy" id="126358"/>
    <lineage>
        <taxon>Eukaryota</taxon>
        <taxon>Viridiplantae</taxon>
        <taxon>Streptophyta</taxon>
        <taxon>Embryophyta</taxon>
        <taxon>Tracheophyta</taxon>
        <taxon>Spermatophyta</taxon>
        <taxon>Magnoliopsida</taxon>
        <taxon>eudicotyledons</taxon>
        <taxon>Gunneridae</taxon>
        <taxon>Pentapetalae</taxon>
        <taxon>asterids</taxon>
        <taxon>lamiids</taxon>
        <taxon>Lamiales</taxon>
        <taxon>Oleaceae</taxon>
        <taxon>Forsythieae</taxon>
        <taxon>Abeliophyllum</taxon>
    </lineage>
</organism>
<comment type="caution">
    <text evidence="2">The sequence shown here is derived from an EMBL/GenBank/DDBJ whole genome shotgun (WGS) entry which is preliminary data.</text>
</comment>
<protein>
    <submittedName>
        <fullName evidence="2">Uncharacterized protein</fullName>
    </submittedName>
</protein>
<evidence type="ECO:0000313" key="3">
    <source>
        <dbReference type="Proteomes" id="UP001604336"/>
    </source>
</evidence>
<keyword evidence="3" id="KW-1185">Reference proteome</keyword>
<accession>A0ABD1SYS8</accession>
<feature type="region of interest" description="Disordered" evidence="1">
    <location>
        <begin position="1"/>
        <end position="28"/>
    </location>
</feature>
<name>A0ABD1SYS8_9LAMI</name>
<reference evidence="3" key="1">
    <citation type="submission" date="2024-07" db="EMBL/GenBank/DDBJ databases">
        <title>Two chromosome-level genome assemblies of Korean endemic species Abeliophyllum distichum and Forsythia ovata (Oleaceae).</title>
        <authorList>
            <person name="Jang H."/>
        </authorList>
    </citation>
    <scope>NUCLEOTIDE SEQUENCE [LARGE SCALE GENOMIC DNA]</scope>
</reference>
<sequence>MSHGDDGAGDPPHQPPRRFDSSYKFTPPSKRYGISRGINLEKVWQANEKKHFPSCSTMSNIQCSRSRITRSILRTWFSTKLGSSCPLATLPGQRFQSSSGHCHVTSSRINLLRCRRLKRLRSPLVAHRLTSVLLQEELSKNDEDTSVGLDEFRRFATYKDQLRCMKRTIACLTVNLEYRLPGIVPDDVEEVAEDENVDGSLGDL</sequence>